<reference evidence="1 2" key="1">
    <citation type="submission" date="2024-01" db="EMBL/GenBank/DDBJ databases">
        <title>Genome assemblies of Stephania.</title>
        <authorList>
            <person name="Yang L."/>
        </authorList>
    </citation>
    <scope>NUCLEOTIDE SEQUENCE [LARGE SCALE GENOMIC DNA]</scope>
    <source>
        <strain evidence="1">QJT</strain>
        <tissue evidence="1">Leaf</tissue>
    </source>
</reference>
<dbReference type="EMBL" id="JBBNAE010000003">
    <property type="protein sequence ID" value="KAK9137799.1"/>
    <property type="molecule type" value="Genomic_DNA"/>
</dbReference>
<keyword evidence="2" id="KW-1185">Reference proteome</keyword>
<accession>A0AAP0PCA3</accession>
<evidence type="ECO:0000313" key="1">
    <source>
        <dbReference type="EMBL" id="KAK9137799.1"/>
    </source>
</evidence>
<comment type="caution">
    <text evidence="1">The sequence shown here is derived from an EMBL/GenBank/DDBJ whole genome shotgun (WGS) entry which is preliminary data.</text>
</comment>
<gene>
    <name evidence="1" type="ORF">Sjap_008393</name>
</gene>
<dbReference type="AlphaFoldDB" id="A0AAP0PCA3"/>
<dbReference type="Proteomes" id="UP001417504">
    <property type="component" value="Unassembled WGS sequence"/>
</dbReference>
<proteinExistence type="predicted"/>
<name>A0AAP0PCA3_9MAGN</name>
<evidence type="ECO:0000313" key="2">
    <source>
        <dbReference type="Proteomes" id="UP001417504"/>
    </source>
</evidence>
<protein>
    <submittedName>
        <fullName evidence="1">Uncharacterized protein</fullName>
    </submittedName>
</protein>
<organism evidence="1 2">
    <name type="scientific">Stephania japonica</name>
    <dbReference type="NCBI Taxonomy" id="461633"/>
    <lineage>
        <taxon>Eukaryota</taxon>
        <taxon>Viridiplantae</taxon>
        <taxon>Streptophyta</taxon>
        <taxon>Embryophyta</taxon>
        <taxon>Tracheophyta</taxon>
        <taxon>Spermatophyta</taxon>
        <taxon>Magnoliopsida</taxon>
        <taxon>Ranunculales</taxon>
        <taxon>Menispermaceae</taxon>
        <taxon>Menispermoideae</taxon>
        <taxon>Cissampelideae</taxon>
        <taxon>Stephania</taxon>
    </lineage>
</organism>
<sequence>MAAVVSNLSYQLNLNTNNNNNGSSSTFKGPGSHGFPVTLNLERSVPLDTKLDDLRVRDRACHSKIFHTSTTITPITVLPVEGDDDLNSTGLPLNFSTPTPLHLPRKFLVLTGWAEQQLLMLKMDVFPTIHFVVTISRMKMAVKHLGIMFPTIFI</sequence>